<comment type="caution">
    <text evidence="2">The sequence shown here is derived from an EMBL/GenBank/DDBJ whole genome shotgun (WGS) entry which is preliminary data.</text>
</comment>
<sequence>MSAEERQLLETIVSNTRPQSTASSKRVTSATGNGVIHNSQSRTQSENGAVITNANKTNSTTDSEPRCNEAENLTENAFLRTALSFRLEGPADWSANVDHYLYG</sequence>
<dbReference type="Proteomes" id="UP000249354">
    <property type="component" value="Unassembled WGS sequence"/>
</dbReference>
<reference evidence="2 3" key="2">
    <citation type="submission" date="2018-06" db="EMBL/GenBank/DDBJ databases">
        <title>Metagenomic assembly of (sub)arctic Cyanobacteria and their associated microbiome from non-axenic cultures.</title>
        <authorList>
            <person name="Baurain D."/>
        </authorList>
    </citation>
    <scope>NUCLEOTIDE SEQUENCE [LARGE SCALE GENOMIC DNA]</scope>
    <source>
        <strain evidence="2">ULC129bin1</strain>
    </source>
</reference>
<feature type="compositionally biased region" description="Polar residues" evidence="1">
    <location>
        <begin position="12"/>
        <end position="62"/>
    </location>
</feature>
<dbReference type="AlphaFoldDB" id="A0A2W4TWJ3"/>
<name>A0A2W4TWJ3_9CYAN</name>
<protein>
    <submittedName>
        <fullName evidence="2">Uncharacterized protein</fullName>
    </submittedName>
</protein>
<reference evidence="3" key="1">
    <citation type="submission" date="2018-04" db="EMBL/GenBank/DDBJ databases">
        <authorList>
            <person name="Cornet L."/>
        </authorList>
    </citation>
    <scope>NUCLEOTIDE SEQUENCE [LARGE SCALE GENOMIC DNA]</scope>
</reference>
<feature type="region of interest" description="Disordered" evidence="1">
    <location>
        <begin position="1"/>
        <end position="68"/>
    </location>
</feature>
<evidence type="ECO:0000313" key="3">
    <source>
        <dbReference type="Proteomes" id="UP000249354"/>
    </source>
</evidence>
<evidence type="ECO:0000256" key="1">
    <source>
        <dbReference type="SAM" id="MobiDB-lite"/>
    </source>
</evidence>
<accession>A0A2W4TWJ3</accession>
<evidence type="ECO:0000313" key="2">
    <source>
        <dbReference type="EMBL" id="PZO12024.1"/>
    </source>
</evidence>
<organism evidence="2 3">
    <name type="scientific">Leptolyngbya foveolarum</name>
    <dbReference type="NCBI Taxonomy" id="47253"/>
    <lineage>
        <taxon>Bacteria</taxon>
        <taxon>Bacillati</taxon>
        <taxon>Cyanobacteriota</taxon>
        <taxon>Cyanophyceae</taxon>
        <taxon>Leptolyngbyales</taxon>
        <taxon>Leptolyngbyaceae</taxon>
        <taxon>Leptolyngbya group</taxon>
        <taxon>Leptolyngbya</taxon>
    </lineage>
</organism>
<gene>
    <name evidence="2" type="ORF">DCF25_18385</name>
</gene>
<proteinExistence type="predicted"/>
<dbReference type="EMBL" id="QBMC01000162">
    <property type="protein sequence ID" value="PZO12024.1"/>
    <property type="molecule type" value="Genomic_DNA"/>
</dbReference>